<accession>A0A6M2E6M6</accession>
<dbReference type="Gene3D" id="2.10.25.10">
    <property type="entry name" value="Laminin"/>
    <property type="match status" value="1"/>
</dbReference>
<dbReference type="Pfam" id="PF01826">
    <property type="entry name" value="TIL"/>
    <property type="match status" value="1"/>
</dbReference>
<keyword evidence="1" id="KW-0646">Protease inhibitor</keyword>
<organism evidence="5">
    <name type="scientific">Amblyomma tuberculatum</name>
    <dbReference type="NCBI Taxonomy" id="48802"/>
    <lineage>
        <taxon>Eukaryota</taxon>
        <taxon>Metazoa</taxon>
        <taxon>Ecdysozoa</taxon>
        <taxon>Arthropoda</taxon>
        <taxon>Chelicerata</taxon>
        <taxon>Arachnida</taxon>
        <taxon>Acari</taxon>
        <taxon>Parasitiformes</taxon>
        <taxon>Ixodida</taxon>
        <taxon>Ixodoidea</taxon>
        <taxon>Ixodidae</taxon>
        <taxon>Amblyomminae</taxon>
        <taxon>Amblyomma</taxon>
    </lineage>
</organism>
<evidence type="ECO:0000256" key="1">
    <source>
        <dbReference type="ARBA" id="ARBA00022690"/>
    </source>
</evidence>
<evidence type="ECO:0000313" key="5">
    <source>
        <dbReference type="EMBL" id="NOV52961.1"/>
    </source>
</evidence>
<evidence type="ECO:0000256" key="2">
    <source>
        <dbReference type="ARBA" id="ARBA00023157"/>
    </source>
</evidence>
<evidence type="ECO:0000256" key="3">
    <source>
        <dbReference type="SAM" id="SignalP"/>
    </source>
</evidence>
<reference evidence="5" key="1">
    <citation type="submission" date="2019-12" db="EMBL/GenBank/DDBJ databases">
        <title>The sialotranscriptome of the gopher-tortoise tick, Amblyomma tuberculatum.</title>
        <authorList>
            <person name="Karim S."/>
            <person name="Andersen J."/>
            <person name="Kumar D."/>
            <person name="Adamson S."/>
            <person name="Ennen J."/>
            <person name="Qualis C.P."/>
            <person name="Ribeiro J.M.C."/>
        </authorList>
    </citation>
    <scope>NUCLEOTIDE SEQUENCE</scope>
    <source>
        <strain evidence="5">Removed</strain>
        <tissue evidence="5">Salivary glands</tissue>
    </source>
</reference>
<keyword evidence="2" id="KW-1015">Disulfide bond</keyword>
<keyword evidence="3" id="KW-0732">Signal</keyword>
<proteinExistence type="predicted"/>
<dbReference type="SUPFAM" id="SSF57567">
    <property type="entry name" value="Serine protease inhibitors"/>
    <property type="match status" value="1"/>
</dbReference>
<feature type="domain" description="TIL" evidence="4">
    <location>
        <begin position="55"/>
        <end position="111"/>
    </location>
</feature>
<evidence type="ECO:0000259" key="4">
    <source>
        <dbReference type="Pfam" id="PF01826"/>
    </source>
</evidence>
<feature type="chain" id="PRO_5027001066" evidence="3">
    <location>
        <begin position="25"/>
        <end position="142"/>
    </location>
</feature>
<dbReference type="AlphaFoldDB" id="A0A6M2E6M6"/>
<dbReference type="InterPro" id="IPR036084">
    <property type="entry name" value="Ser_inhib-like_sf"/>
</dbReference>
<dbReference type="InterPro" id="IPR051368">
    <property type="entry name" value="SerProtInhib-TIL_Domain"/>
</dbReference>
<dbReference type="PANTHER" id="PTHR23259">
    <property type="entry name" value="RIDDLE"/>
    <property type="match status" value="1"/>
</dbReference>
<dbReference type="InterPro" id="IPR002919">
    <property type="entry name" value="TIL_dom"/>
</dbReference>
<sequence>MANMAAVAALAVIAVCAFISQAYAEARPSNGAARHPEFWPGGGWWPYPPPWVSGCRRHEVYKHCVGSSCAEAKCWKPKVGPACTKDCRSGCFCREGYYRNRRGQCVSWRKCKRGDWPTPPFKPPYPGDFWPSYPSPYYPVPF</sequence>
<name>A0A6M2E6M6_9ACAR</name>
<dbReference type="CDD" id="cd19941">
    <property type="entry name" value="TIL"/>
    <property type="match status" value="1"/>
</dbReference>
<dbReference type="EMBL" id="GIDH01001018">
    <property type="protein sequence ID" value="NOV52961.1"/>
    <property type="molecule type" value="Transcribed_RNA"/>
</dbReference>
<feature type="signal peptide" evidence="3">
    <location>
        <begin position="1"/>
        <end position="24"/>
    </location>
</feature>
<dbReference type="PANTHER" id="PTHR23259:SF69">
    <property type="entry name" value="GEO11767P1-RELATED"/>
    <property type="match status" value="1"/>
</dbReference>
<protein>
    <submittedName>
        <fullName evidence="5">Putative trypsin inhibitor like cysteine rich domain protein</fullName>
    </submittedName>
</protein>
<dbReference type="GO" id="GO:0030414">
    <property type="term" value="F:peptidase inhibitor activity"/>
    <property type="evidence" value="ECO:0007669"/>
    <property type="project" value="UniProtKB-KW"/>
</dbReference>